<dbReference type="EC" id="2.1.1.37" evidence="1"/>
<keyword evidence="3 5" id="KW-0808">Transferase</keyword>
<protein>
    <recommendedName>
        <fullName evidence="1">DNA (cytosine-5-)-methyltransferase</fullName>
        <ecNumber evidence="1">2.1.1.37</ecNumber>
    </recommendedName>
</protein>
<dbReference type="PANTHER" id="PTHR10629:SF50">
    <property type="entry name" value="DNA (CYTOSINE-5)-METHYLTRANSFERASE CMT3"/>
    <property type="match status" value="1"/>
</dbReference>
<dbReference type="InterPro" id="IPR029063">
    <property type="entry name" value="SAM-dependent_MTases_sf"/>
</dbReference>
<dbReference type="InterPro" id="IPR001525">
    <property type="entry name" value="C5_MeTfrase"/>
</dbReference>
<dbReference type="GO" id="GO:0003677">
    <property type="term" value="F:DNA binding"/>
    <property type="evidence" value="ECO:0007669"/>
    <property type="project" value="TreeGrafter"/>
</dbReference>
<evidence type="ECO:0000313" key="6">
    <source>
        <dbReference type="Proteomes" id="UP000236291"/>
    </source>
</evidence>
<dbReference type="Proteomes" id="UP000236291">
    <property type="component" value="Unassembled WGS sequence"/>
</dbReference>
<evidence type="ECO:0000313" key="5">
    <source>
        <dbReference type="EMBL" id="PNX59244.1"/>
    </source>
</evidence>
<evidence type="ECO:0000256" key="1">
    <source>
        <dbReference type="ARBA" id="ARBA00011975"/>
    </source>
</evidence>
<reference evidence="5 6" key="2">
    <citation type="journal article" date="2017" name="Front. Plant Sci.">
        <title>Gene Classification and Mining of Molecular Markers Useful in Red Clover (Trifolium pratense) Breeding.</title>
        <authorList>
            <person name="Istvanek J."/>
            <person name="Dluhosova J."/>
            <person name="Dluhos P."/>
            <person name="Patkova L."/>
            <person name="Nedelnik J."/>
            <person name="Repkova J."/>
        </authorList>
    </citation>
    <scope>NUCLEOTIDE SEQUENCE [LARGE SCALE GENOMIC DNA]</scope>
    <source>
        <strain evidence="6">cv. Tatra</strain>
        <tissue evidence="5">Young leaves</tissue>
    </source>
</reference>
<proteinExistence type="predicted"/>
<dbReference type="ExpressionAtlas" id="A0A2K3JYZ0">
    <property type="expression patterns" value="baseline"/>
</dbReference>
<dbReference type="STRING" id="57577.A0A2K3JYZ0"/>
<dbReference type="SUPFAM" id="SSF53335">
    <property type="entry name" value="S-adenosyl-L-methionine-dependent methyltransferases"/>
    <property type="match status" value="1"/>
</dbReference>
<comment type="caution">
    <text evidence="5">The sequence shown here is derived from an EMBL/GenBank/DDBJ whole genome shotgun (WGS) entry which is preliminary data.</text>
</comment>
<evidence type="ECO:0000256" key="2">
    <source>
        <dbReference type="ARBA" id="ARBA00022603"/>
    </source>
</evidence>
<dbReference type="GO" id="GO:0044027">
    <property type="term" value="P:negative regulation of gene expression via chromosomal CpG island methylation"/>
    <property type="evidence" value="ECO:0007669"/>
    <property type="project" value="TreeGrafter"/>
</dbReference>
<dbReference type="Pfam" id="PF00145">
    <property type="entry name" value="DNA_methylase"/>
    <property type="match status" value="1"/>
</dbReference>
<accession>A0A2K3JYZ0</accession>
<dbReference type="AlphaFoldDB" id="A0A2K3JYZ0"/>
<name>A0A2K3JYZ0_TRIPR</name>
<dbReference type="GO" id="GO:0003886">
    <property type="term" value="F:DNA (cytosine-5-)-methyltransferase activity"/>
    <property type="evidence" value="ECO:0007669"/>
    <property type="project" value="UniProtKB-EC"/>
</dbReference>
<evidence type="ECO:0000256" key="3">
    <source>
        <dbReference type="ARBA" id="ARBA00022679"/>
    </source>
</evidence>
<sequence>QDRVLSVRENARLQGFPDFYKLCGSVKERYIQVGNAVAVPVARALGYSLGLAFQGVSGDGPLYTLPEKFPMIKKQVSYESSEEVA</sequence>
<gene>
    <name evidence="5" type="ORF">L195_g051319</name>
</gene>
<dbReference type="EMBL" id="ASHM01080294">
    <property type="protein sequence ID" value="PNX59244.1"/>
    <property type="molecule type" value="Genomic_DNA"/>
</dbReference>
<dbReference type="GO" id="GO:0032259">
    <property type="term" value="P:methylation"/>
    <property type="evidence" value="ECO:0007669"/>
    <property type="project" value="UniProtKB-KW"/>
</dbReference>
<dbReference type="Gene3D" id="3.40.50.150">
    <property type="entry name" value="Vaccinia Virus protein VP39"/>
    <property type="match status" value="1"/>
</dbReference>
<feature type="non-terminal residue" evidence="5">
    <location>
        <position position="1"/>
    </location>
</feature>
<keyword evidence="2 5" id="KW-0489">Methyltransferase</keyword>
<dbReference type="GO" id="GO:0005634">
    <property type="term" value="C:nucleus"/>
    <property type="evidence" value="ECO:0007669"/>
    <property type="project" value="TreeGrafter"/>
</dbReference>
<reference evidence="5 6" key="1">
    <citation type="journal article" date="2014" name="Am. J. Bot.">
        <title>Genome assembly and annotation for red clover (Trifolium pratense; Fabaceae).</title>
        <authorList>
            <person name="Istvanek J."/>
            <person name="Jaros M."/>
            <person name="Krenek A."/>
            <person name="Repkova J."/>
        </authorList>
    </citation>
    <scope>NUCLEOTIDE SEQUENCE [LARGE SCALE GENOMIC DNA]</scope>
    <source>
        <strain evidence="6">cv. Tatra</strain>
        <tissue evidence="5">Young leaves</tissue>
    </source>
</reference>
<dbReference type="InterPro" id="IPR050390">
    <property type="entry name" value="C5-Methyltransferase"/>
</dbReference>
<keyword evidence="4" id="KW-0949">S-adenosyl-L-methionine</keyword>
<dbReference type="PANTHER" id="PTHR10629">
    <property type="entry name" value="CYTOSINE-SPECIFIC METHYLTRANSFERASE"/>
    <property type="match status" value="1"/>
</dbReference>
<organism evidence="5 6">
    <name type="scientific">Trifolium pratense</name>
    <name type="common">Red clover</name>
    <dbReference type="NCBI Taxonomy" id="57577"/>
    <lineage>
        <taxon>Eukaryota</taxon>
        <taxon>Viridiplantae</taxon>
        <taxon>Streptophyta</taxon>
        <taxon>Embryophyta</taxon>
        <taxon>Tracheophyta</taxon>
        <taxon>Spermatophyta</taxon>
        <taxon>Magnoliopsida</taxon>
        <taxon>eudicotyledons</taxon>
        <taxon>Gunneridae</taxon>
        <taxon>Pentapetalae</taxon>
        <taxon>rosids</taxon>
        <taxon>fabids</taxon>
        <taxon>Fabales</taxon>
        <taxon>Fabaceae</taxon>
        <taxon>Papilionoideae</taxon>
        <taxon>50 kb inversion clade</taxon>
        <taxon>NPAAA clade</taxon>
        <taxon>Hologalegina</taxon>
        <taxon>IRL clade</taxon>
        <taxon>Trifolieae</taxon>
        <taxon>Trifolium</taxon>
    </lineage>
</organism>
<evidence type="ECO:0000256" key="4">
    <source>
        <dbReference type="ARBA" id="ARBA00022691"/>
    </source>
</evidence>